<evidence type="ECO:0000259" key="5">
    <source>
        <dbReference type="PROSITE" id="PS50865"/>
    </source>
</evidence>
<name>A0A8S3FUH7_9BILA</name>
<keyword evidence="3" id="KW-0862">Zinc</keyword>
<dbReference type="Gene3D" id="6.10.140.2220">
    <property type="match status" value="1"/>
</dbReference>
<accession>A0A8S3FUH7</accession>
<dbReference type="PROSITE" id="PS01360">
    <property type="entry name" value="ZF_MYND_1"/>
    <property type="match status" value="1"/>
</dbReference>
<evidence type="ECO:0000313" key="6">
    <source>
        <dbReference type="EMBL" id="CAF5140460.1"/>
    </source>
</evidence>
<evidence type="ECO:0000256" key="2">
    <source>
        <dbReference type="ARBA" id="ARBA00022771"/>
    </source>
</evidence>
<dbReference type="Pfam" id="PF01753">
    <property type="entry name" value="zf-MYND"/>
    <property type="match status" value="1"/>
</dbReference>
<keyword evidence="2 4" id="KW-0863">Zinc-finger</keyword>
<dbReference type="SUPFAM" id="SSF144232">
    <property type="entry name" value="HIT/MYND zinc finger-like"/>
    <property type="match status" value="1"/>
</dbReference>
<evidence type="ECO:0000313" key="8">
    <source>
        <dbReference type="Proteomes" id="UP000681967"/>
    </source>
</evidence>
<feature type="non-terminal residue" evidence="6">
    <location>
        <position position="1"/>
    </location>
</feature>
<organism evidence="6 8">
    <name type="scientific">Rotaria magnacalcarata</name>
    <dbReference type="NCBI Taxonomy" id="392030"/>
    <lineage>
        <taxon>Eukaryota</taxon>
        <taxon>Metazoa</taxon>
        <taxon>Spiralia</taxon>
        <taxon>Gnathifera</taxon>
        <taxon>Rotifera</taxon>
        <taxon>Eurotatoria</taxon>
        <taxon>Bdelloidea</taxon>
        <taxon>Philodinida</taxon>
        <taxon>Philodinidae</taxon>
        <taxon>Rotaria</taxon>
    </lineage>
</organism>
<comment type="caution">
    <text evidence="6">The sequence shown here is derived from an EMBL/GenBank/DDBJ whole genome shotgun (WGS) entry which is preliminary data.</text>
</comment>
<feature type="domain" description="MYND-type" evidence="5">
    <location>
        <begin position="27"/>
        <end position="64"/>
    </location>
</feature>
<protein>
    <recommendedName>
        <fullName evidence="5">MYND-type domain-containing protein</fullName>
    </recommendedName>
</protein>
<dbReference type="PROSITE" id="PS50865">
    <property type="entry name" value="ZF_MYND_2"/>
    <property type="match status" value="1"/>
</dbReference>
<dbReference type="Proteomes" id="UP000681967">
    <property type="component" value="Unassembled WGS sequence"/>
</dbReference>
<proteinExistence type="predicted"/>
<dbReference type="AlphaFoldDB" id="A0A8S3FUH7"/>
<dbReference type="EMBL" id="CAJOBH010251882">
    <property type="protein sequence ID" value="CAF5140460.1"/>
    <property type="molecule type" value="Genomic_DNA"/>
</dbReference>
<dbReference type="EMBL" id="CAJOBJ010354733">
    <property type="protein sequence ID" value="CAF5212735.1"/>
    <property type="molecule type" value="Genomic_DNA"/>
</dbReference>
<sequence length="71" mass="7925">GQNPSALSVLTTILNGHAFEEEVVNRCDACSQLNASRRCTACKSVYYCNESCQRLRWSTHKRICSSLNNDA</sequence>
<reference evidence="6" key="1">
    <citation type="submission" date="2021-02" db="EMBL/GenBank/DDBJ databases">
        <authorList>
            <person name="Nowell W R."/>
        </authorList>
    </citation>
    <scope>NUCLEOTIDE SEQUENCE</scope>
</reference>
<evidence type="ECO:0000256" key="3">
    <source>
        <dbReference type="ARBA" id="ARBA00022833"/>
    </source>
</evidence>
<keyword evidence="1" id="KW-0479">Metal-binding</keyword>
<evidence type="ECO:0000313" key="7">
    <source>
        <dbReference type="EMBL" id="CAF5212735.1"/>
    </source>
</evidence>
<evidence type="ECO:0000256" key="4">
    <source>
        <dbReference type="PROSITE-ProRule" id="PRU00134"/>
    </source>
</evidence>
<evidence type="ECO:0000256" key="1">
    <source>
        <dbReference type="ARBA" id="ARBA00022723"/>
    </source>
</evidence>
<gene>
    <name evidence="6" type="ORF">BYL167_LOCUS70084</name>
    <name evidence="7" type="ORF">GIL414_LOCUS80378</name>
</gene>
<dbReference type="Proteomes" id="UP000681720">
    <property type="component" value="Unassembled WGS sequence"/>
</dbReference>
<dbReference type="InterPro" id="IPR002893">
    <property type="entry name" value="Znf_MYND"/>
</dbReference>
<dbReference type="GO" id="GO:0008270">
    <property type="term" value="F:zinc ion binding"/>
    <property type="evidence" value="ECO:0007669"/>
    <property type="project" value="UniProtKB-KW"/>
</dbReference>